<comment type="similarity">
    <text evidence="2 3">Belongs to the peptidase S26 family.</text>
</comment>
<keyword evidence="6" id="KW-1185">Reference proteome</keyword>
<dbReference type="InterPro" id="IPR036286">
    <property type="entry name" value="LexA/Signal_pep-like_sf"/>
</dbReference>
<dbReference type="SUPFAM" id="SSF51306">
    <property type="entry name" value="LexA/Signal peptidase"/>
    <property type="match status" value="1"/>
</dbReference>
<evidence type="ECO:0000259" key="4">
    <source>
        <dbReference type="Pfam" id="PF10502"/>
    </source>
</evidence>
<protein>
    <recommendedName>
        <fullName evidence="3">Signal peptidase I</fullName>
        <ecNumber evidence="3">3.4.21.89</ecNumber>
    </recommendedName>
</protein>
<keyword evidence="3" id="KW-0645">Protease</keyword>
<dbReference type="InterPro" id="IPR000223">
    <property type="entry name" value="Pept_S26A_signal_pept_1"/>
</dbReference>
<dbReference type="KEGG" id="amn:RAM_14420"/>
<accession>A0A9R0NVD6</accession>
<keyword evidence="3" id="KW-0812">Transmembrane</keyword>
<evidence type="ECO:0000256" key="2">
    <source>
        <dbReference type="ARBA" id="ARBA00009370"/>
    </source>
</evidence>
<feature type="transmembrane region" description="Helical" evidence="3">
    <location>
        <begin position="196"/>
        <end position="220"/>
    </location>
</feature>
<dbReference type="Gene3D" id="2.10.109.10">
    <property type="entry name" value="Umud Fragment, subunit A"/>
    <property type="match status" value="1"/>
</dbReference>
<name>A0A9R0NVD6_AMYMS</name>
<keyword evidence="3" id="KW-1133">Transmembrane helix</keyword>
<dbReference type="GO" id="GO:0005886">
    <property type="term" value="C:plasma membrane"/>
    <property type="evidence" value="ECO:0007669"/>
    <property type="project" value="UniProtKB-SubCell"/>
</dbReference>
<dbReference type="GO" id="GO:0004252">
    <property type="term" value="F:serine-type endopeptidase activity"/>
    <property type="evidence" value="ECO:0007669"/>
    <property type="project" value="InterPro"/>
</dbReference>
<comment type="subcellular location">
    <subcellularLocation>
        <location evidence="1">Cell membrane</location>
        <topology evidence="1">Single-pass type II membrane protein</topology>
    </subcellularLocation>
    <subcellularLocation>
        <location evidence="3">Membrane</location>
        <topology evidence="3">Single-pass type II membrane protein</topology>
    </subcellularLocation>
</comment>
<keyword evidence="3" id="KW-0378">Hydrolase</keyword>
<sequence>MVCVIVTVLGIGGTVSGLGLMFFSYRSFTVPGSVMSPALKPGGSIVVRARRGEEVHRGDVVMFDRSAFAHPDSAGLSAFRVVAVAGDVVACCTGGQLSVDGRPISETYLSQDQYAHDSRATMPFLTRMHEGEVFVLGDERGKAMDSRFHGVVRLSGVDGFVVGTGGVFRPEPLPRTTAFTDAGLPGAPFDDRMYPALRWCLLGGAVVFFAGFTGLIVTVVRTAGRRRRAAAGPPGH</sequence>
<dbReference type="GO" id="GO:0006465">
    <property type="term" value="P:signal peptide processing"/>
    <property type="evidence" value="ECO:0007669"/>
    <property type="project" value="InterPro"/>
</dbReference>
<evidence type="ECO:0000313" key="6">
    <source>
        <dbReference type="Proteomes" id="UP000006138"/>
    </source>
</evidence>
<dbReference type="PANTHER" id="PTHR43390">
    <property type="entry name" value="SIGNAL PEPTIDASE I"/>
    <property type="match status" value="1"/>
</dbReference>
<dbReference type="GO" id="GO:0009003">
    <property type="term" value="F:signal peptidase activity"/>
    <property type="evidence" value="ECO:0007669"/>
    <property type="project" value="UniProtKB-EC"/>
</dbReference>
<comment type="catalytic activity">
    <reaction evidence="3">
        <text>Cleavage of hydrophobic, N-terminal signal or leader sequences from secreted and periplasmic proteins.</text>
        <dbReference type="EC" id="3.4.21.89"/>
    </reaction>
</comment>
<organism evidence="5 6">
    <name type="scientific">Amycolatopsis mediterranei (strain S699)</name>
    <name type="common">Nocardia mediterranei</name>
    <dbReference type="NCBI Taxonomy" id="713604"/>
    <lineage>
        <taxon>Bacteria</taxon>
        <taxon>Bacillati</taxon>
        <taxon>Actinomycetota</taxon>
        <taxon>Actinomycetes</taxon>
        <taxon>Pseudonocardiales</taxon>
        <taxon>Pseudonocardiaceae</taxon>
        <taxon>Amycolatopsis</taxon>
    </lineage>
</organism>
<dbReference type="AlphaFoldDB" id="A0A9R0NVD6"/>
<dbReference type="EMBL" id="CP002896">
    <property type="protein sequence ID" value="AEK41372.1"/>
    <property type="molecule type" value="Genomic_DNA"/>
</dbReference>
<evidence type="ECO:0000256" key="3">
    <source>
        <dbReference type="RuleBase" id="RU362042"/>
    </source>
</evidence>
<dbReference type="InterPro" id="IPR019533">
    <property type="entry name" value="Peptidase_S26"/>
</dbReference>
<dbReference type="Pfam" id="PF10502">
    <property type="entry name" value="Peptidase_S26"/>
    <property type="match status" value="1"/>
</dbReference>
<dbReference type="PANTHER" id="PTHR43390:SF1">
    <property type="entry name" value="CHLOROPLAST PROCESSING PEPTIDASE"/>
    <property type="match status" value="1"/>
</dbReference>
<dbReference type="NCBIfam" id="TIGR02227">
    <property type="entry name" value="sigpep_I_bact"/>
    <property type="match status" value="1"/>
</dbReference>
<keyword evidence="3" id="KW-0472">Membrane</keyword>
<gene>
    <name evidence="5" type="ordered locus">RAM_14420</name>
</gene>
<evidence type="ECO:0000313" key="5">
    <source>
        <dbReference type="EMBL" id="AEK41372.1"/>
    </source>
</evidence>
<dbReference type="PRINTS" id="PR00727">
    <property type="entry name" value="LEADERPTASE"/>
</dbReference>
<feature type="domain" description="Peptidase S26" evidence="4">
    <location>
        <begin position="15"/>
        <end position="160"/>
    </location>
</feature>
<reference evidence="5 6" key="1">
    <citation type="journal article" date="2011" name="J. Bacteriol.">
        <title>Whole genome sequence of the rifamycin B-producing strain Amycolatopsis mediterranei S699.</title>
        <authorList>
            <person name="Verma M."/>
            <person name="Kaur J."/>
            <person name="Kumar M."/>
            <person name="Kumari K."/>
            <person name="Saxena A."/>
            <person name="Anand S."/>
            <person name="Nigam A."/>
            <person name="Ravi V."/>
            <person name="Raghuvanshi S."/>
            <person name="Khurana P."/>
            <person name="Tyagi A.K."/>
            <person name="Khurana J.P."/>
            <person name="Lal R."/>
        </authorList>
    </citation>
    <scope>NUCLEOTIDE SEQUENCE [LARGE SCALE GENOMIC DNA]</scope>
    <source>
        <strain evidence="5 6">S699</strain>
    </source>
</reference>
<dbReference type="EC" id="3.4.21.89" evidence="3"/>
<proteinExistence type="inferred from homology"/>
<evidence type="ECO:0000256" key="1">
    <source>
        <dbReference type="ARBA" id="ARBA00004401"/>
    </source>
</evidence>
<dbReference type="Proteomes" id="UP000006138">
    <property type="component" value="Chromosome"/>
</dbReference>